<reference evidence="4 5" key="1">
    <citation type="submission" date="2021-06" db="EMBL/GenBank/DDBJ databases">
        <title>New haloarchaea isolates fom saline soil.</title>
        <authorList>
            <person name="Duran-Viseras A."/>
            <person name="Sanchez-Porro C.S."/>
            <person name="Ventosa A."/>
        </authorList>
    </citation>
    <scope>NUCLEOTIDE SEQUENCE [LARGE SCALE GENOMIC DNA]</scope>
    <source>
        <strain evidence="4 5">JCM 183640</strain>
    </source>
</reference>
<dbReference type="Pfam" id="PF01370">
    <property type="entry name" value="Epimerase"/>
    <property type="match status" value="1"/>
</dbReference>
<protein>
    <submittedName>
        <fullName evidence="4">NAD(P)-dependent oxidoreductase</fullName>
    </submittedName>
</protein>
<gene>
    <name evidence="4" type="ORF">KTS45_17155</name>
</gene>
<comment type="similarity">
    <text evidence="1">Belongs to the NAD(P)-dependent epimerase/dehydratase family.</text>
</comment>
<dbReference type="InterPro" id="IPR036291">
    <property type="entry name" value="NAD(P)-bd_dom_sf"/>
</dbReference>
<feature type="region of interest" description="Disordered" evidence="2">
    <location>
        <begin position="264"/>
        <end position="287"/>
    </location>
</feature>
<sequence length="287" mass="32479">MNVLVTGAYGRCGTAIIDHLHQNPNYDFTYLNRSDRPDDHRYGAFETYVADVSDYDAIRPAFDGKDAVIHLAAYPYTDGDWSDVFEPNVLGTYNVLEAARDAGIESFVFGSTNHVQGLYEAELAPELYEQDHPLVLDHTDPVRPDSLYGATKSFGEDIGRYYAEAMEWPRRFYALRICTVQSAAFDSPYGPAERRVENGEIARGGAAYQRSVNRTKATWHSRRDFAHLIDCCLQDSDVTYGIFNGVSDNDRRWFSIQNARERLGYQPQDNGETWDEPPATEQGDIES</sequence>
<dbReference type="RefSeq" id="WP_162318852.1">
    <property type="nucleotide sequence ID" value="NZ_JAHQXF010000003.1"/>
</dbReference>
<dbReference type="OrthoDB" id="199183at2157"/>
<evidence type="ECO:0000259" key="3">
    <source>
        <dbReference type="Pfam" id="PF01370"/>
    </source>
</evidence>
<name>A0A8J8C8C6_9EURY</name>
<comment type="caution">
    <text evidence="4">The sequence shown here is derived from an EMBL/GenBank/DDBJ whole genome shotgun (WGS) entry which is preliminary data.</text>
</comment>
<evidence type="ECO:0000256" key="1">
    <source>
        <dbReference type="ARBA" id="ARBA00007637"/>
    </source>
</evidence>
<dbReference type="Gene3D" id="3.40.50.720">
    <property type="entry name" value="NAD(P)-binding Rossmann-like Domain"/>
    <property type="match status" value="1"/>
</dbReference>
<accession>A0A8J8C8C6</accession>
<proteinExistence type="inferred from homology"/>
<dbReference type="InterPro" id="IPR001509">
    <property type="entry name" value="Epimerase_deHydtase"/>
</dbReference>
<dbReference type="PANTHER" id="PTHR43000">
    <property type="entry name" value="DTDP-D-GLUCOSE 4,6-DEHYDRATASE-RELATED"/>
    <property type="match status" value="1"/>
</dbReference>
<evidence type="ECO:0000313" key="5">
    <source>
        <dbReference type="Proteomes" id="UP000766550"/>
    </source>
</evidence>
<evidence type="ECO:0000256" key="2">
    <source>
        <dbReference type="SAM" id="MobiDB-lite"/>
    </source>
</evidence>
<dbReference type="EMBL" id="JAHQXF010000003">
    <property type="protein sequence ID" value="MBV0925933.1"/>
    <property type="molecule type" value="Genomic_DNA"/>
</dbReference>
<organism evidence="4 5">
    <name type="scientific">Haloarcula limicola</name>
    <dbReference type="NCBI Taxonomy" id="1429915"/>
    <lineage>
        <taxon>Archaea</taxon>
        <taxon>Methanobacteriati</taxon>
        <taxon>Methanobacteriota</taxon>
        <taxon>Stenosarchaea group</taxon>
        <taxon>Halobacteria</taxon>
        <taxon>Halobacteriales</taxon>
        <taxon>Haloarculaceae</taxon>
        <taxon>Haloarcula</taxon>
    </lineage>
</organism>
<feature type="domain" description="NAD-dependent epimerase/dehydratase" evidence="3">
    <location>
        <begin position="3"/>
        <end position="188"/>
    </location>
</feature>
<keyword evidence="5" id="KW-1185">Reference proteome</keyword>
<evidence type="ECO:0000313" key="4">
    <source>
        <dbReference type="EMBL" id="MBV0925933.1"/>
    </source>
</evidence>
<dbReference type="Proteomes" id="UP000766550">
    <property type="component" value="Unassembled WGS sequence"/>
</dbReference>
<dbReference type="AlphaFoldDB" id="A0A8J8C8C6"/>
<dbReference type="SUPFAM" id="SSF51735">
    <property type="entry name" value="NAD(P)-binding Rossmann-fold domains"/>
    <property type="match status" value="1"/>
</dbReference>